<dbReference type="PANTHER" id="PTHR11885">
    <property type="entry name" value="RIBOSOMAL PROTEIN S15P/S13E"/>
    <property type="match status" value="1"/>
</dbReference>
<dbReference type="SMART" id="SM01387">
    <property type="entry name" value="Ribosomal_S15"/>
    <property type="match status" value="1"/>
</dbReference>
<comment type="caution">
    <text evidence="8">The sequence shown here is derived from an EMBL/GenBank/DDBJ whole genome shotgun (WGS) entry which is preliminary data.</text>
</comment>
<name>A0A497ETB7_9CREN</name>
<evidence type="ECO:0000256" key="1">
    <source>
        <dbReference type="ARBA" id="ARBA00008434"/>
    </source>
</evidence>
<dbReference type="Gene3D" id="1.10.287.10">
    <property type="entry name" value="S15/NS1, RNA-binding"/>
    <property type="match status" value="1"/>
</dbReference>
<accession>A0A497ETB7</accession>
<evidence type="ECO:0000259" key="7">
    <source>
        <dbReference type="SMART" id="SM01386"/>
    </source>
</evidence>
<dbReference type="Proteomes" id="UP000278475">
    <property type="component" value="Unassembled WGS sequence"/>
</dbReference>
<dbReference type="HAMAP" id="MF_01343_A">
    <property type="entry name" value="Ribosomal_uS15_A"/>
    <property type="match status" value="1"/>
</dbReference>
<dbReference type="Pfam" id="PF00312">
    <property type="entry name" value="Ribosomal_S15"/>
    <property type="match status" value="1"/>
</dbReference>
<comment type="similarity">
    <text evidence="1 4 5">Belongs to the universal ribosomal protein uS15 family.</text>
</comment>
<evidence type="ECO:0000256" key="2">
    <source>
        <dbReference type="ARBA" id="ARBA00022980"/>
    </source>
</evidence>
<evidence type="ECO:0000256" key="6">
    <source>
        <dbReference type="SAM" id="MobiDB-lite"/>
    </source>
</evidence>
<dbReference type="SMART" id="SM01386">
    <property type="entry name" value="Ribosomal_S13_N"/>
    <property type="match status" value="1"/>
</dbReference>
<feature type="domain" description="Small ribosomal subunit protein uS15 N-terminal" evidence="7">
    <location>
        <begin position="1"/>
        <end position="58"/>
    </location>
</feature>
<dbReference type="PANTHER" id="PTHR11885:SF6">
    <property type="entry name" value="SMALL RIBOSOMAL SUBUNIT PROTEIN US15"/>
    <property type="match status" value="1"/>
</dbReference>
<evidence type="ECO:0000256" key="4">
    <source>
        <dbReference type="HAMAP-Rule" id="MF_01343"/>
    </source>
</evidence>
<dbReference type="InterPro" id="IPR023029">
    <property type="entry name" value="Ribosomal_uS15_arc_euk"/>
</dbReference>
<gene>
    <name evidence="4" type="primary">rps15</name>
    <name evidence="8" type="ORF">DRJ31_00735</name>
</gene>
<dbReference type="GO" id="GO:0070181">
    <property type="term" value="F:small ribosomal subunit rRNA binding"/>
    <property type="evidence" value="ECO:0007669"/>
    <property type="project" value="TreeGrafter"/>
</dbReference>
<protein>
    <recommendedName>
        <fullName evidence="4">Small ribosomal subunit protein uS15</fullName>
    </recommendedName>
</protein>
<dbReference type="NCBIfam" id="NF006331">
    <property type="entry name" value="PRK08561.1"/>
    <property type="match status" value="1"/>
</dbReference>
<comment type="subunit">
    <text evidence="4">Part of the 30S ribosomal subunit.</text>
</comment>
<reference evidence="8 9" key="1">
    <citation type="submission" date="2018-06" db="EMBL/GenBank/DDBJ databases">
        <title>Extensive metabolic versatility and redundancy in microbially diverse, dynamic hydrothermal sediments.</title>
        <authorList>
            <person name="Dombrowski N."/>
            <person name="Teske A."/>
            <person name="Baker B.J."/>
        </authorList>
    </citation>
    <scope>NUCLEOTIDE SEQUENCE [LARGE SCALE GENOMIC DNA]</scope>
    <source>
        <strain evidence="8">B66_G16</strain>
    </source>
</reference>
<dbReference type="Pfam" id="PF08069">
    <property type="entry name" value="Ribosomal_S13_N"/>
    <property type="match status" value="1"/>
</dbReference>
<dbReference type="AlphaFoldDB" id="A0A497ETB7"/>
<evidence type="ECO:0000313" key="9">
    <source>
        <dbReference type="Proteomes" id="UP000278475"/>
    </source>
</evidence>
<keyword evidence="3 4" id="KW-0687">Ribonucleoprotein</keyword>
<evidence type="ECO:0000256" key="3">
    <source>
        <dbReference type="ARBA" id="ARBA00023274"/>
    </source>
</evidence>
<dbReference type="CDD" id="cd00353">
    <property type="entry name" value="Ribosomal_S15p_S13e"/>
    <property type="match status" value="1"/>
</dbReference>
<dbReference type="GO" id="GO:0006412">
    <property type="term" value="P:translation"/>
    <property type="evidence" value="ECO:0007669"/>
    <property type="project" value="UniProtKB-UniRule"/>
</dbReference>
<evidence type="ECO:0000313" key="8">
    <source>
        <dbReference type="EMBL" id="RLE50585.1"/>
    </source>
</evidence>
<dbReference type="FunFam" id="4.10.860.130:FF:000001">
    <property type="entry name" value="40S ribosomal protein S13"/>
    <property type="match status" value="1"/>
</dbReference>
<organism evidence="8 9">
    <name type="scientific">Thermoproteota archaeon</name>
    <dbReference type="NCBI Taxonomy" id="2056631"/>
    <lineage>
        <taxon>Archaea</taxon>
        <taxon>Thermoproteota</taxon>
    </lineage>
</organism>
<dbReference type="InterPro" id="IPR000589">
    <property type="entry name" value="Ribosomal_uS15"/>
</dbReference>
<sequence>MKKSKEKGKSHSTRPVESAASKWVKQSPEEVEALVVDLAKKGTPPSMIGIILRDQYGIPLVKHITGKSILQILRERGVAPQIPEDLLNLMKRAVRIRRHLDEHPKDYHSRRGLQLIESKIHRLVKYYKSVGVLPPTWEYTPELAQLLVR</sequence>
<dbReference type="SUPFAM" id="SSF47060">
    <property type="entry name" value="S15/NS1 RNA-binding domain"/>
    <property type="match status" value="1"/>
</dbReference>
<dbReference type="PROSITE" id="PS00362">
    <property type="entry name" value="RIBOSOMAL_S15"/>
    <property type="match status" value="1"/>
</dbReference>
<proteinExistence type="inferred from homology"/>
<feature type="region of interest" description="Disordered" evidence="6">
    <location>
        <begin position="1"/>
        <end position="24"/>
    </location>
</feature>
<dbReference type="FunFam" id="1.10.287.10:FF:000003">
    <property type="entry name" value="40S ribosomal protein S13"/>
    <property type="match status" value="1"/>
</dbReference>
<dbReference type="InterPro" id="IPR009068">
    <property type="entry name" value="uS15_NS1_RNA-bd_sf"/>
</dbReference>
<dbReference type="InterPro" id="IPR012606">
    <property type="entry name" value="Ribosomal_uS15_N"/>
</dbReference>
<evidence type="ECO:0000256" key="5">
    <source>
        <dbReference type="RuleBase" id="RU003919"/>
    </source>
</evidence>
<dbReference type="EMBL" id="QMQV01000003">
    <property type="protein sequence ID" value="RLE50585.1"/>
    <property type="molecule type" value="Genomic_DNA"/>
</dbReference>
<keyword evidence="2 4" id="KW-0689">Ribosomal protein</keyword>
<dbReference type="GO" id="GO:0003735">
    <property type="term" value="F:structural constituent of ribosome"/>
    <property type="evidence" value="ECO:0007669"/>
    <property type="project" value="InterPro"/>
</dbReference>
<dbReference type="GO" id="GO:0022627">
    <property type="term" value="C:cytosolic small ribosomal subunit"/>
    <property type="evidence" value="ECO:0007669"/>
    <property type="project" value="TreeGrafter"/>
</dbReference>
<dbReference type="Gene3D" id="4.10.860.130">
    <property type="match status" value="1"/>
</dbReference>
<feature type="compositionally biased region" description="Basic residues" evidence="6">
    <location>
        <begin position="1"/>
        <end position="12"/>
    </location>
</feature>